<dbReference type="EMBL" id="JANBPK010000717">
    <property type="protein sequence ID" value="KAJ2934509.1"/>
    <property type="molecule type" value="Genomic_DNA"/>
</dbReference>
<organism evidence="3 4">
    <name type="scientific">Candolleomyces eurysporus</name>
    <dbReference type="NCBI Taxonomy" id="2828524"/>
    <lineage>
        <taxon>Eukaryota</taxon>
        <taxon>Fungi</taxon>
        <taxon>Dikarya</taxon>
        <taxon>Basidiomycota</taxon>
        <taxon>Agaricomycotina</taxon>
        <taxon>Agaricomycetes</taxon>
        <taxon>Agaricomycetidae</taxon>
        <taxon>Agaricales</taxon>
        <taxon>Agaricineae</taxon>
        <taxon>Psathyrellaceae</taxon>
        <taxon>Candolleomyces</taxon>
    </lineage>
</organism>
<comment type="caution">
    <text evidence="3">The sequence shown here is derived from an EMBL/GenBank/DDBJ whole genome shotgun (WGS) entry which is preliminary data.</text>
</comment>
<name>A0A9W8MN26_9AGAR</name>
<reference evidence="3" key="1">
    <citation type="submission" date="2022-06" db="EMBL/GenBank/DDBJ databases">
        <title>Genome Sequence of Candolleomyces eurysporus.</title>
        <authorList>
            <person name="Buettner E."/>
        </authorList>
    </citation>
    <scope>NUCLEOTIDE SEQUENCE</scope>
    <source>
        <strain evidence="3">VTCC 930004</strain>
    </source>
</reference>
<feature type="region of interest" description="Disordered" evidence="1">
    <location>
        <begin position="242"/>
        <end position="334"/>
    </location>
</feature>
<dbReference type="OrthoDB" id="5569250at2759"/>
<gene>
    <name evidence="3" type="ORF">H1R20_g2644</name>
</gene>
<feature type="compositionally biased region" description="Low complexity" evidence="1">
    <location>
        <begin position="296"/>
        <end position="334"/>
    </location>
</feature>
<dbReference type="AlphaFoldDB" id="A0A9W8MN26"/>
<feature type="region of interest" description="Disordered" evidence="1">
    <location>
        <begin position="122"/>
        <end position="146"/>
    </location>
</feature>
<dbReference type="InterPro" id="IPR040976">
    <property type="entry name" value="Pkinase_fungal"/>
</dbReference>
<evidence type="ECO:0000256" key="1">
    <source>
        <dbReference type="SAM" id="MobiDB-lite"/>
    </source>
</evidence>
<keyword evidence="4" id="KW-1185">Reference proteome</keyword>
<protein>
    <recommendedName>
        <fullName evidence="2">Fungal-type protein kinase domain-containing protein</fullName>
    </recommendedName>
</protein>
<sequence>MLKALLALQYLREVEPNLKRSPLTKEKGASQGSDAAKFAERHYSALLKEAIQFCNDPKRSADLKDSLREAFRAKSETKRYSPIVRGLNSILCHFQNVRIGQLEASNDFVFMINDPIPLRSANVSASGDDDDSLTISKSTTRSTKRKPDILDSSIRHLQGLMPENEHFGLDEWAQMICHQHDKIMAARQKASKQGYPGTRLSRNDVTHCWELKSGKPLVEEHIAWLDKTFDLENILTTPEKDALRAAKRKGKSAQHKRRVELQFESTSKSQKRTREDELPSASVKAKGRKRFKPDESSGNSGASGSNGASGNNRASESAGHSESFPSVASSSSSSAELSPKLQCGFYGVQLLRSRWDSTHAIAILLDNERLSLRWHDSQGCIGTASIDVVAQVPLLVAMIVLFQRFGKRMRGNAGWALQAEVDGKNLEYSLPDHARSGLETRGRRLVTATPLVPNEPFVPASASRYHTGATGKQEINNFDLATIMSPGHKSPTRAGFERTGTKPFMALTLLLAAPEDLIQPRCSHDLESVIWCLAWYITQGVKAWHENSFALVGGAKTRWRKGAKLHIFPEGYRKGSEHLWAPLIKFLIQWELLQEMVNINVTPYSDQANMKLIDELLPYPKRSSDEEWDWMVWKVTEEDIRDVDRLLVTIA</sequence>
<evidence type="ECO:0000313" key="3">
    <source>
        <dbReference type="EMBL" id="KAJ2934509.1"/>
    </source>
</evidence>
<feature type="domain" description="Fungal-type protein kinase" evidence="2">
    <location>
        <begin position="477"/>
        <end position="536"/>
    </location>
</feature>
<evidence type="ECO:0000259" key="2">
    <source>
        <dbReference type="Pfam" id="PF17667"/>
    </source>
</evidence>
<dbReference type="Pfam" id="PF17667">
    <property type="entry name" value="Pkinase_fungal"/>
    <property type="match status" value="1"/>
</dbReference>
<feature type="non-terminal residue" evidence="3">
    <location>
        <position position="1"/>
    </location>
</feature>
<feature type="compositionally biased region" description="Basic residues" evidence="1">
    <location>
        <begin position="245"/>
        <end position="258"/>
    </location>
</feature>
<accession>A0A9W8MN26</accession>
<dbReference type="Proteomes" id="UP001140091">
    <property type="component" value="Unassembled WGS sequence"/>
</dbReference>
<evidence type="ECO:0000313" key="4">
    <source>
        <dbReference type="Proteomes" id="UP001140091"/>
    </source>
</evidence>
<proteinExistence type="predicted"/>